<accession>A0ABU9DSG8</accession>
<evidence type="ECO:0008006" key="3">
    <source>
        <dbReference type="Google" id="ProtNLM"/>
    </source>
</evidence>
<evidence type="ECO:0000313" key="1">
    <source>
        <dbReference type="EMBL" id="MEK8131816.1"/>
    </source>
</evidence>
<keyword evidence="2" id="KW-1185">Reference proteome</keyword>
<name>A0ABU9DSG8_9BACL</name>
<gene>
    <name evidence="1" type="ORF">WMW72_28305</name>
</gene>
<proteinExistence type="predicted"/>
<organism evidence="1 2">
    <name type="scientific">Paenibacillus filicis</name>
    <dbReference type="NCBI Taxonomy" id="669464"/>
    <lineage>
        <taxon>Bacteria</taxon>
        <taxon>Bacillati</taxon>
        <taxon>Bacillota</taxon>
        <taxon>Bacilli</taxon>
        <taxon>Bacillales</taxon>
        <taxon>Paenibacillaceae</taxon>
        <taxon>Paenibacillus</taxon>
    </lineage>
</organism>
<dbReference type="Proteomes" id="UP001469365">
    <property type="component" value="Unassembled WGS sequence"/>
</dbReference>
<reference evidence="1 2" key="1">
    <citation type="submission" date="2024-04" db="EMBL/GenBank/DDBJ databases">
        <title>draft genome sequnece of Paenibacillus filicis.</title>
        <authorList>
            <person name="Kim D.-U."/>
        </authorList>
    </citation>
    <scope>NUCLEOTIDE SEQUENCE [LARGE SCALE GENOMIC DNA]</scope>
    <source>
        <strain evidence="1 2">KACC14197</strain>
    </source>
</reference>
<comment type="caution">
    <text evidence="1">The sequence shown here is derived from an EMBL/GenBank/DDBJ whole genome shotgun (WGS) entry which is preliminary data.</text>
</comment>
<sequence>MAKVGWLFKDSHDTRVTTTTDVIIKRMPILFVSHDSDDGMWQFHSGEDVNMDDAMLVSLKEIVDYDATVTKLANLPLGWIAWRDRLHASWSMKEILPVNL</sequence>
<dbReference type="RefSeq" id="WP_341418948.1">
    <property type="nucleotide sequence ID" value="NZ_JBBPCC010000024.1"/>
</dbReference>
<evidence type="ECO:0000313" key="2">
    <source>
        <dbReference type="Proteomes" id="UP001469365"/>
    </source>
</evidence>
<protein>
    <recommendedName>
        <fullName evidence="3">DUF2185 domain-containing protein</fullName>
    </recommendedName>
</protein>
<dbReference type="EMBL" id="JBBPCC010000024">
    <property type="protein sequence ID" value="MEK8131816.1"/>
    <property type="molecule type" value="Genomic_DNA"/>
</dbReference>